<dbReference type="SMART" id="SM00421">
    <property type="entry name" value="HTH_LUXR"/>
    <property type="match status" value="1"/>
</dbReference>
<keyword evidence="2 5" id="KW-0238">DNA-binding</keyword>
<keyword evidence="6" id="KW-1185">Reference proteome</keyword>
<dbReference type="Gene3D" id="1.10.10.10">
    <property type="entry name" value="Winged helix-like DNA-binding domain superfamily/Winged helix DNA-binding domain"/>
    <property type="match status" value="1"/>
</dbReference>
<dbReference type="PRINTS" id="PR00038">
    <property type="entry name" value="HTHLUXR"/>
</dbReference>
<proteinExistence type="predicted"/>
<name>A0ABT9Q7H4_9ACTN</name>
<accession>A0ABT9Q7H4</accession>
<dbReference type="Pfam" id="PF00196">
    <property type="entry name" value="GerE"/>
    <property type="match status" value="1"/>
</dbReference>
<dbReference type="CDD" id="cd06170">
    <property type="entry name" value="LuxR_C_like"/>
    <property type="match status" value="1"/>
</dbReference>
<dbReference type="InterPro" id="IPR036388">
    <property type="entry name" value="WH-like_DNA-bd_sf"/>
</dbReference>
<comment type="caution">
    <text evidence="5">The sequence shown here is derived from an EMBL/GenBank/DDBJ whole genome shotgun (WGS) entry which is preliminary data.</text>
</comment>
<dbReference type="GO" id="GO:0003677">
    <property type="term" value="F:DNA binding"/>
    <property type="evidence" value="ECO:0007669"/>
    <property type="project" value="UniProtKB-KW"/>
</dbReference>
<evidence type="ECO:0000313" key="5">
    <source>
        <dbReference type="EMBL" id="MDP9842360.1"/>
    </source>
</evidence>
<evidence type="ECO:0000256" key="1">
    <source>
        <dbReference type="ARBA" id="ARBA00023015"/>
    </source>
</evidence>
<dbReference type="SUPFAM" id="SSF46894">
    <property type="entry name" value="C-terminal effector domain of the bipartite response regulators"/>
    <property type="match status" value="1"/>
</dbReference>
<keyword evidence="1" id="KW-0805">Transcription regulation</keyword>
<sequence length="371" mass="40636">MLRDAVEALRRNEATPEHPSPWIVLGLIAAAELWDDEAVSAITANGARHARERGDLQTLRAALHGLAMLEIWHGRFTAADAHLAEFHELSAVIGGARRFARPSRVTLLAWRGDHVRAHDAVTGLTMGPGEPGTIGGYPIQLARTALTVLELGRGRYREALTSARQVFDDDLPLFSNPALPDLVEAAARGGEPAVARAALERLAERATAVGTPWALGLLARSQALLAGEPEQHHLQAIACLERTRIVTDLARAHLLYGEWLRRERRRTEAHHHLHTAHTMFTTMGAGAFAERARSELAAIGHRTPRRTAETADRLTPRETRIAQLAARGATNREIAGQLYISAGTVEYHLRKVFQKLSITSRRQLPPEPPSG</sequence>
<dbReference type="RefSeq" id="WP_307556271.1">
    <property type="nucleotide sequence ID" value="NZ_JAUSQU010000001.1"/>
</dbReference>
<evidence type="ECO:0000313" key="6">
    <source>
        <dbReference type="Proteomes" id="UP001225356"/>
    </source>
</evidence>
<evidence type="ECO:0000256" key="2">
    <source>
        <dbReference type="ARBA" id="ARBA00023125"/>
    </source>
</evidence>
<dbReference type="InterPro" id="IPR016032">
    <property type="entry name" value="Sig_transdc_resp-reg_C-effctor"/>
</dbReference>
<gene>
    <name evidence="5" type="ORF">J2853_001571</name>
</gene>
<dbReference type="PANTHER" id="PTHR44688">
    <property type="entry name" value="DNA-BINDING TRANSCRIPTIONAL ACTIVATOR DEVR_DOSR"/>
    <property type="match status" value="1"/>
</dbReference>
<dbReference type="PANTHER" id="PTHR44688:SF16">
    <property type="entry name" value="DNA-BINDING TRANSCRIPTIONAL ACTIVATOR DEVR_DOSR"/>
    <property type="match status" value="1"/>
</dbReference>
<reference evidence="5 6" key="1">
    <citation type="submission" date="2023-07" db="EMBL/GenBank/DDBJ databases">
        <title>Sequencing the genomes of 1000 actinobacteria strains.</title>
        <authorList>
            <person name="Klenk H.-P."/>
        </authorList>
    </citation>
    <scope>NUCLEOTIDE SEQUENCE [LARGE SCALE GENOMIC DNA]</scope>
    <source>
        <strain evidence="5 6">DSM 46740</strain>
    </source>
</reference>
<dbReference type="EMBL" id="JAUSQU010000001">
    <property type="protein sequence ID" value="MDP9842360.1"/>
    <property type="molecule type" value="Genomic_DNA"/>
</dbReference>
<evidence type="ECO:0000259" key="4">
    <source>
        <dbReference type="PROSITE" id="PS50043"/>
    </source>
</evidence>
<protein>
    <submittedName>
        <fullName evidence="5">DNA-binding CsgD family transcriptional regulator</fullName>
    </submittedName>
</protein>
<dbReference type="PROSITE" id="PS50043">
    <property type="entry name" value="HTH_LUXR_2"/>
    <property type="match status" value="1"/>
</dbReference>
<feature type="domain" description="HTH luxR-type" evidence="4">
    <location>
        <begin position="307"/>
        <end position="371"/>
    </location>
</feature>
<evidence type="ECO:0000256" key="3">
    <source>
        <dbReference type="ARBA" id="ARBA00023163"/>
    </source>
</evidence>
<dbReference type="Proteomes" id="UP001225356">
    <property type="component" value="Unassembled WGS sequence"/>
</dbReference>
<keyword evidence="3" id="KW-0804">Transcription</keyword>
<organism evidence="5 6">
    <name type="scientific">Streptosporangium lutulentum</name>
    <dbReference type="NCBI Taxonomy" id="1461250"/>
    <lineage>
        <taxon>Bacteria</taxon>
        <taxon>Bacillati</taxon>
        <taxon>Actinomycetota</taxon>
        <taxon>Actinomycetes</taxon>
        <taxon>Streptosporangiales</taxon>
        <taxon>Streptosporangiaceae</taxon>
        <taxon>Streptosporangium</taxon>
    </lineage>
</organism>
<dbReference type="InterPro" id="IPR000792">
    <property type="entry name" value="Tscrpt_reg_LuxR_C"/>
</dbReference>